<protein>
    <submittedName>
        <fullName evidence="1">Uncharacterized protein</fullName>
    </submittedName>
</protein>
<reference evidence="1 2" key="1">
    <citation type="journal article" date="2013" name="ISME J.">
        <title>Comparative genomics of pathogenic lineages of Vibrio nigripulchritudo identifies virulence-associated traits.</title>
        <authorList>
            <person name="Goudenege D."/>
            <person name="Labreuche Y."/>
            <person name="Krin E."/>
            <person name="Ansquer D."/>
            <person name="Mangenot S."/>
            <person name="Calteau A."/>
            <person name="Medigue C."/>
            <person name="Mazel D."/>
            <person name="Polz M.F."/>
            <person name="Le Roux F."/>
        </authorList>
    </citation>
    <scope>NUCLEOTIDE SEQUENCE [LARGE SCALE GENOMIC DNA]</scope>
    <source>
        <strain evidence="1 2">SOn1</strain>
    </source>
</reference>
<gene>
    <name evidence="1" type="ORF">VIBNISOn1_340064</name>
</gene>
<dbReference type="Proteomes" id="UP000018211">
    <property type="component" value="Unassembled WGS sequence"/>
</dbReference>
<dbReference type="AlphaFoldDB" id="A0AAV2VST2"/>
<dbReference type="EMBL" id="CAOF01000125">
    <property type="protein sequence ID" value="CCO47749.1"/>
    <property type="molecule type" value="Genomic_DNA"/>
</dbReference>
<evidence type="ECO:0000313" key="1">
    <source>
        <dbReference type="EMBL" id="CCO47749.1"/>
    </source>
</evidence>
<evidence type="ECO:0000313" key="2">
    <source>
        <dbReference type="Proteomes" id="UP000018211"/>
    </source>
</evidence>
<comment type="caution">
    <text evidence="1">The sequence shown here is derived from an EMBL/GenBank/DDBJ whole genome shotgun (WGS) entry which is preliminary data.</text>
</comment>
<sequence>MLVAETKRLAEHPIQSEYQPTIVKTPKREPDTRIHHAFSPEDLIVIVPRLV</sequence>
<organism evidence="1 2">
    <name type="scientific">Vibrio nigripulchritudo SOn1</name>
    <dbReference type="NCBI Taxonomy" id="1238450"/>
    <lineage>
        <taxon>Bacteria</taxon>
        <taxon>Pseudomonadati</taxon>
        <taxon>Pseudomonadota</taxon>
        <taxon>Gammaproteobacteria</taxon>
        <taxon>Vibrionales</taxon>
        <taxon>Vibrionaceae</taxon>
        <taxon>Vibrio</taxon>
    </lineage>
</organism>
<accession>A0AAV2VST2</accession>
<proteinExistence type="predicted"/>
<name>A0AAV2VST2_9VIBR</name>